<evidence type="ECO:0000256" key="1">
    <source>
        <dbReference type="SAM" id="MobiDB-lite"/>
    </source>
</evidence>
<keyword evidence="3" id="KW-1185">Reference proteome</keyword>
<evidence type="ECO:0000313" key="3">
    <source>
        <dbReference type="Proteomes" id="UP000282985"/>
    </source>
</evidence>
<protein>
    <recommendedName>
        <fullName evidence="4">DUF4247 domain-containing protein</fullName>
    </recommendedName>
</protein>
<feature type="region of interest" description="Disordered" evidence="1">
    <location>
        <begin position="206"/>
        <end position="267"/>
    </location>
</feature>
<dbReference type="OrthoDB" id="5410776at2"/>
<evidence type="ECO:0008006" key="4">
    <source>
        <dbReference type="Google" id="ProtNLM"/>
    </source>
</evidence>
<reference evidence="2 3" key="1">
    <citation type="submission" date="2018-11" db="EMBL/GenBank/DDBJ databases">
        <title>Parancylomarina longa gen. nov., sp. nov., isolated from sediments of southern Okinawa.</title>
        <authorList>
            <person name="Fu T."/>
        </authorList>
    </citation>
    <scope>NUCLEOTIDE SEQUENCE [LARGE SCALE GENOMIC DNA]</scope>
    <source>
        <strain evidence="2 3">T3-2 S1-C</strain>
    </source>
</reference>
<dbReference type="EMBL" id="RJJX01000012">
    <property type="protein sequence ID" value="RUT78060.1"/>
    <property type="molecule type" value="Genomic_DNA"/>
</dbReference>
<gene>
    <name evidence="2" type="ORF">DLK05_10475</name>
</gene>
<accession>A0A434AUF9</accession>
<dbReference type="RefSeq" id="WP_127343925.1">
    <property type="nucleotide sequence ID" value="NZ_RJJX01000012.1"/>
</dbReference>
<sequence>MDNTVTKIIIGVIVVFFIAKTCGRNRNTSSSVAETWQKSPVDQLIKDLNKEANFSIVLFDMDADEGSISSDNYRHQYQIIIERPDTVLEQKTGWKNVSEAFFSQNINNMGMEIVSKKDGVITKQAVPAGYNHYVGNEKYGRWENRGGSSFWAFYGQYAFMSSMFNMMSYRRSYWNDYRTGGYYGSSRGYYGPRGSSPVFGTKSYTGTSAGRSSKWGNKTSTFKNKVRSRVSRSSSSYNRKRTSTRTTRSSSRYRRSSTRSRSGGFGK</sequence>
<feature type="compositionally biased region" description="Polar residues" evidence="1">
    <location>
        <begin position="206"/>
        <end position="223"/>
    </location>
</feature>
<proteinExistence type="predicted"/>
<evidence type="ECO:0000313" key="2">
    <source>
        <dbReference type="EMBL" id="RUT78060.1"/>
    </source>
</evidence>
<comment type="caution">
    <text evidence="2">The sequence shown here is derived from an EMBL/GenBank/DDBJ whole genome shotgun (WGS) entry which is preliminary data.</text>
</comment>
<dbReference type="Proteomes" id="UP000282985">
    <property type="component" value="Unassembled WGS sequence"/>
</dbReference>
<dbReference type="AlphaFoldDB" id="A0A434AUF9"/>
<organism evidence="2 3">
    <name type="scientific">Ancylomarina longa</name>
    <dbReference type="NCBI Taxonomy" id="2487017"/>
    <lineage>
        <taxon>Bacteria</taxon>
        <taxon>Pseudomonadati</taxon>
        <taxon>Bacteroidota</taxon>
        <taxon>Bacteroidia</taxon>
        <taxon>Marinilabiliales</taxon>
        <taxon>Marinifilaceae</taxon>
        <taxon>Ancylomarina</taxon>
    </lineage>
</organism>
<name>A0A434AUF9_9BACT</name>